<feature type="transmembrane region" description="Helical" evidence="1">
    <location>
        <begin position="122"/>
        <end position="143"/>
    </location>
</feature>
<name>A0A1I0PDD1_9FIRM</name>
<keyword evidence="3" id="KW-1185">Reference proteome</keyword>
<proteinExistence type="predicted"/>
<evidence type="ECO:0000313" key="2">
    <source>
        <dbReference type="EMBL" id="SEW12408.1"/>
    </source>
</evidence>
<protein>
    <recommendedName>
        <fullName evidence="4">ABC-2 family transporter protein</fullName>
    </recommendedName>
</protein>
<feature type="transmembrane region" description="Helical" evidence="1">
    <location>
        <begin position="17"/>
        <end position="37"/>
    </location>
</feature>
<reference evidence="2 3" key="1">
    <citation type="submission" date="2016-10" db="EMBL/GenBank/DDBJ databases">
        <authorList>
            <person name="de Groot N.N."/>
        </authorList>
    </citation>
    <scope>NUCLEOTIDE SEQUENCE [LARGE SCALE GENOMIC DNA]</scope>
    <source>
        <strain evidence="2 3">DSM 9179</strain>
    </source>
</reference>
<dbReference type="RefSeq" id="WP_092452247.1">
    <property type="nucleotide sequence ID" value="NZ_FOJI01000005.1"/>
</dbReference>
<feature type="transmembrane region" description="Helical" evidence="1">
    <location>
        <begin position="88"/>
        <end position="110"/>
    </location>
</feature>
<gene>
    <name evidence="2" type="ORF">SAMN05421659_1057</name>
</gene>
<dbReference type="AlphaFoldDB" id="A0A1I0PDD1"/>
<dbReference type="EMBL" id="FOJI01000005">
    <property type="protein sequence ID" value="SEW12408.1"/>
    <property type="molecule type" value="Genomic_DNA"/>
</dbReference>
<keyword evidence="1" id="KW-0472">Membrane</keyword>
<evidence type="ECO:0008006" key="4">
    <source>
        <dbReference type="Google" id="ProtNLM"/>
    </source>
</evidence>
<sequence>MAEKYIEIFKINWKYNLLPHIIITALLCILAPFIMGVKNLDDTLTAKVLELYISLFGIILLTPLFIPDQDRSIRELLESKRVSMVVHHCVRLLAAFGVLIIAITSFLVFLKLQGCRFPFNDYLYGTIATSIFLGGMGVLVYSISDNLPVSYMIPIIYYISCYGGRGRFLGKFYLFTMGYSDISIKNYIMIAGMLMIAIGVVFRNIKLCKII</sequence>
<organism evidence="2 3">
    <name type="scientific">[Clostridium] fimetarium</name>
    <dbReference type="NCBI Taxonomy" id="99656"/>
    <lineage>
        <taxon>Bacteria</taxon>
        <taxon>Bacillati</taxon>
        <taxon>Bacillota</taxon>
        <taxon>Clostridia</taxon>
        <taxon>Lachnospirales</taxon>
        <taxon>Lachnospiraceae</taxon>
    </lineage>
</organism>
<dbReference type="OrthoDB" id="1749390at2"/>
<feature type="transmembrane region" description="Helical" evidence="1">
    <location>
        <begin position="187"/>
        <end position="205"/>
    </location>
</feature>
<accession>A0A1I0PDD1</accession>
<dbReference type="Proteomes" id="UP000199701">
    <property type="component" value="Unassembled WGS sequence"/>
</dbReference>
<feature type="transmembrane region" description="Helical" evidence="1">
    <location>
        <begin position="49"/>
        <end position="67"/>
    </location>
</feature>
<keyword evidence="1" id="KW-0812">Transmembrane</keyword>
<evidence type="ECO:0000256" key="1">
    <source>
        <dbReference type="SAM" id="Phobius"/>
    </source>
</evidence>
<evidence type="ECO:0000313" key="3">
    <source>
        <dbReference type="Proteomes" id="UP000199701"/>
    </source>
</evidence>
<keyword evidence="1" id="KW-1133">Transmembrane helix</keyword>
<feature type="transmembrane region" description="Helical" evidence="1">
    <location>
        <begin position="155"/>
        <end position="175"/>
    </location>
</feature>